<reference evidence="2 3" key="1">
    <citation type="submission" date="2019-01" db="EMBL/GenBank/DDBJ databases">
        <title>Novel species of Cellulomonas.</title>
        <authorList>
            <person name="Liu Q."/>
            <person name="Xin Y.-H."/>
        </authorList>
    </citation>
    <scope>NUCLEOTIDE SEQUENCE [LARGE SCALE GENOMIC DNA]</scope>
    <source>
        <strain evidence="2 3">HLT2-17</strain>
    </source>
</reference>
<dbReference type="AlphaFoldDB" id="A0A4Q5MVM9"/>
<evidence type="ECO:0000256" key="1">
    <source>
        <dbReference type="SAM" id="MobiDB-lite"/>
    </source>
</evidence>
<dbReference type="RefSeq" id="WP_130104090.1">
    <property type="nucleotide sequence ID" value="NZ_SDWW01000064.1"/>
</dbReference>
<dbReference type="EMBL" id="SDWW01000064">
    <property type="protein sequence ID" value="RYV49565.1"/>
    <property type="molecule type" value="Genomic_DNA"/>
</dbReference>
<feature type="compositionally biased region" description="Basic residues" evidence="1">
    <location>
        <begin position="45"/>
        <end position="54"/>
    </location>
</feature>
<sequence length="111" mass="11677">MSRDPIIIPDEPLARVVPPAQVRIDFQLITAAPRQESDRAEGRPGRSRRGRRSRVAGAAAMPGVFAGVGRTTLAIPWAQLAAMASVVGVLAALWPASRAARLPALDSATSD</sequence>
<evidence type="ECO:0000313" key="3">
    <source>
        <dbReference type="Proteomes" id="UP000293764"/>
    </source>
</evidence>
<name>A0A4Q5MVM9_9MICO</name>
<dbReference type="Proteomes" id="UP000293764">
    <property type="component" value="Unassembled WGS sequence"/>
</dbReference>
<proteinExistence type="predicted"/>
<comment type="caution">
    <text evidence="2">The sequence shown here is derived from an EMBL/GenBank/DDBJ whole genome shotgun (WGS) entry which is preliminary data.</text>
</comment>
<protein>
    <submittedName>
        <fullName evidence="2">Uncharacterized protein</fullName>
    </submittedName>
</protein>
<organism evidence="2 3">
    <name type="scientific">Pengzhenrongella frigida</name>
    <dbReference type="NCBI Taxonomy" id="1259133"/>
    <lineage>
        <taxon>Bacteria</taxon>
        <taxon>Bacillati</taxon>
        <taxon>Actinomycetota</taxon>
        <taxon>Actinomycetes</taxon>
        <taxon>Micrococcales</taxon>
        <taxon>Pengzhenrongella</taxon>
    </lineage>
</organism>
<keyword evidence="3" id="KW-1185">Reference proteome</keyword>
<feature type="region of interest" description="Disordered" evidence="1">
    <location>
        <begin position="33"/>
        <end position="55"/>
    </location>
</feature>
<evidence type="ECO:0000313" key="2">
    <source>
        <dbReference type="EMBL" id="RYV49565.1"/>
    </source>
</evidence>
<accession>A0A4Q5MVM9</accession>
<gene>
    <name evidence="2" type="ORF">EUA98_18060</name>
</gene>
<feature type="compositionally biased region" description="Basic and acidic residues" evidence="1">
    <location>
        <begin position="35"/>
        <end position="44"/>
    </location>
</feature>